<dbReference type="Proteomes" id="UP000011932">
    <property type="component" value="Chromosome"/>
</dbReference>
<evidence type="ECO:0008006" key="3">
    <source>
        <dbReference type="Google" id="ProtNLM"/>
    </source>
</evidence>
<dbReference type="OrthoDB" id="9817102at2"/>
<accession>M4VFM1</accession>
<protein>
    <recommendedName>
        <fullName evidence="3">J domain-containing protein</fullName>
    </recommendedName>
</protein>
<organism evidence="1 2">
    <name type="scientific">Micavibrio aeruginosavorus EPB</name>
    <dbReference type="NCBI Taxonomy" id="349215"/>
    <lineage>
        <taxon>Bacteria</taxon>
        <taxon>Pseudomonadati</taxon>
        <taxon>Bdellovibrionota</taxon>
        <taxon>Bdellovibrionia</taxon>
        <taxon>Bdellovibrionales</taxon>
        <taxon>Pseudobdellovibrionaceae</taxon>
        <taxon>Micavibrio</taxon>
    </lineage>
</organism>
<reference evidence="1 2" key="1">
    <citation type="journal article" date="2013" name="ISME J.">
        <title>By their genes ye shall know them: genomic signatures of predatory bacteria.</title>
        <authorList>
            <person name="Pasternak Z."/>
            <person name="Pietrokovski S."/>
            <person name="Rotem O."/>
            <person name="Gophna U."/>
            <person name="Lurie-Weinberger M.N."/>
            <person name="Jurkevitch E."/>
        </authorList>
    </citation>
    <scope>NUCLEOTIDE SEQUENCE [LARGE SCALE GENOMIC DNA]</scope>
    <source>
        <strain evidence="1">EPB</strain>
    </source>
</reference>
<proteinExistence type="predicted"/>
<dbReference type="PATRIC" id="fig|349215.9.peg.1312"/>
<dbReference type="EMBL" id="CP003538">
    <property type="protein sequence ID" value="AGH98172.1"/>
    <property type="molecule type" value="Genomic_DNA"/>
</dbReference>
<dbReference type="RefSeq" id="WP_015467706.1">
    <property type="nucleotide sequence ID" value="NC_020812.1"/>
</dbReference>
<evidence type="ECO:0000313" key="1">
    <source>
        <dbReference type="EMBL" id="AGH98172.1"/>
    </source>
</evidence>
<evidence type="ECO:0000313" key="2">
    <source>
        <dbReference type="Proteomes" id="UP000011932"/>
    </source>
</evidence>
<gene>
    <name evidence="1" type="ORF">A11S_1363</name>
</gene>
<sequence length="421" mass="47075">MSFSSIEGVHYILDRYTILNAMMADGDFKERITPDSSTQDIAKVVKLARALYHPDRQARSGKAMQEKAERATHLVEECARFLCVADIKPLYDAKLAQFQAEKPDLVSTDGTPIIDLSAPVLDMDGLLSDEIRDTSAFEDYVKTMSGYDEGKTAQMKSLYDSMPDNVQIKIVYRDMLGQKLAYLDLLEDAAWTKLGYINRKNKTDGHVTSSDLYAAKVEEALQNAAARDIEPGIEQRGDAARIGLATLPLLLTFNPASGAAPGTALMDPAQMQAMMQNLKDRARKNFEIRADYVRDVARQKQAMMEELVTLSTVYPINTHKKTSPFYDFYLVSAQDEKNVMFRLELNAKTGQSTVAEGYDETFTLDDLKAQKKTRNSFVVEHNADISDILIETTAAAERVFQAVKDTFNKPRKPRAPKAPQP</sequence>
<dbReference type="KEGG" id="man:A11S_1363"/>
<dbReference type="HOGENOM" id="CLU_651824_0_0_5"/>
<dbReference type="AlphaFoldDB" id="M4VFM1"/>
<name>M4VFM1_9BACT</name>